<dbReference type="Proteomes" id="UP000198619">
    <property type="component" value="Unassembled WGS sequence"/>
</dbReference>
<dbReference type="PROSITE" id="PS01124">
    <property type="entry name" value="HTH_ARAC_FAMILY_2"/>
    <property type="match status" value="1"/>
</dbReference>
<keyword evidence="6" id="KW-1185">Reference proteome</keyword>
<dbReference type="InterPro" id="IPR050959">
    <property type="entry name" value="MarA-like"/>
</dbReference>
<keyword evidence="2 5" id="KW-0238">DNA-binding</keyword>
<dbReference type="PANTHER" id="PTHR47504:SF5">
    <property type="entry name" value="RIGHT ORIGIN-BINDING PROTEIN"/>
    <property type="match status" value="1"/>
</dbReference>
<accession>A0A1I1B1R5</accession>
<protein>
    <submittedName>
        <fullName evidence="5">AraC-type DNA-binding protein</fullName>
    </submittedName>
</protein>
<evidence type="ECO:0000259" key="4">
    <source>
        <dbReference type="PROSITE" id="PS01124"/>
    </source>
</evidence>
<evidence type="ECO:0000256" key="1">
    <source>
        <dbReference type="ARBA" id="ARBA00023015"/>
    </source>
</evidence>
<keyword evidence="1" id="KW-0805">Transcription regulation</keyword>
<reference evidence="5 6" key="1">
    <citation type="submission" date="2016-10" db="EMBL/GenBank/DDBJ databases">
        <authorList>
            <person name="de Groot N.N."/>
        </authorList>
    </citation>
    <scope>NUCLEOTIDE SEQUENCE [LARGE SCALE GENOMIC DNA]</scope>
    <source>
        <strain evidence="5 6">DSM 12271</strain>
    </source>
</reference>
<dbReference type="SUPFAM" id="SSF46689">
    <property type="entry name" value="Homeodomain-like"/>
    <property type="match status" value="2"/>
</dbReference>
<keyword evidence="3" id="KW-0804">Transcription</keyword>
<dbReference type="GO" id="GO:0043565">
    <property type="term" value="F:sequence-specific DNA binding"/>
    <property type="evidence" value="ECO:0007669"/>
    <property type="project" value="InterPro"/>
</dbReference>
<dbReference type="InterPro" id="IPR018060">
    <property type="entry name" value="HTH_AraC"/>
</dbReference>
<organism evidence="5 6">
    <name type="scientific">Clostridium frigidicarnis</name>
    <dbReference type="NCBI Taxonomy" id="84698"/>
    <lineage>
        <taxon>Bacteria</taxon>
        <taxon>Bacillati</taxon>
        <taxon>Bacillota</taxon>
        <taxon>Clostridia</taxon>
        <taxon>Eubacteriales</taxon>
        <taxon>Clostridiaceae</taxon>
        <taxon>Clostridium</taxon>
    </lineage>
</organism>
<evidence type="ECO:0000313" key="5">
    <source>
        <dbReference type="EMBL" id="SFB42628.1"/>
    </source>
</evidence>
<evidence type="ECO:0000313" key="6">
    <source>
        <dbReference type="Proteomes" id="UP000198619"/>
    </source>
</evidence>
<dbReference type="Gene3D" id="1.10.10.60">
    <property type="entry name" value="Homeodomain-like"/>
    <property type="match status" value="2"/>
</dbReference>
<feature type="domain" description="HTH araC/xylS-type" evidence="4">
    <location>
        <begin position="8"/>
        <end position="106"/>
    </location>
</feature>
<evidence type="ECO:0000256" key="3">
    <source>
        <dbReference type="ARBA" id="ARBA00023163"/>
    </source>
</evidence>
<gene>
    <name evidence="5" type="ORF">SAMN04488528_105121</name>
</gene>
<name>A0A1I1B1R5_9CLOT</name>
<sequence length="109" mass="12631">MEIIKCLNNAIDYIENNLDSNLNIDEISKAAFTSRYHFQRVFHALTGFTLTEYIRNRRLTLAAEAILSKDLKIVDIALKYGYESPDAFTKAFQRLHGNSVSIKKRQYKN</sequence>
<dbReference type="PANTHER" id="PTHR47504">
    <property type="entry name" value="RIGHT ORIGIN-BINDING PROTEIN"/>
    <property type="match status" value="1"/>
</dbReference>
<dbReference type="AlphaFoldDB" id="A0A1I1B1R5"/>
<dbReference type="SMART" id="SM00342">
    <property type="entry name" value="HTH_ARAC"/>
    <property type="match status" value="1"/>
</dbReference>
<dbReference type="InterPro" id="IPR009057">
    <property type="entry name" value="Homeodomain-like_sf"/>
</dbReference>
<dbReference type="STRING" id="84698.SAMN04488528_105121"/>
<dbReference type="EMBL" id="FOKI01000051">
    <property type="protein sequence ID" value="SFB42628.1"/>
    <property type="molecule type" value="Genomic_DNA"/>
</dbReference>
<dbReference type="Pfam" id="PF12833">
    <property type="entry name" value="HTH_18"/>
    <property type="match status" value="1"/>
</dbReference>
<evidence type="ECO:0000256" key="2">
    <source>
        <dbReference type="ARBA" id="ARBA00023125"/>
    </source>
</evidence>
<proteinExistence type="predicted"/>
<dbReference type="RefSeq" id="WP_242948461.1">
    <property type="nucleotide sequence ID" value="NZ_FOKI01000051.1"/>
</dbReference>
<dbReference type="GO" id="GO:0003700">
    <property type="term" value="F:DNA-binding transcription factor activity"/>
    <property type="evidence" value="ECO:0007669"/>
    <property type="project" value="InterPro"/>
</dbReference>